<feature type="active site" description="Charge relay system" evidence="5">
    <location>
        <position position="106"/>
    </location>
</feature>
<feature type="active site" description="Charge relay system" evidence="5">
    <location>
        <position position="287"/>
    </location>
</feature>
<dbReference type="PROSITE" id="PS00138">
    <property type="entry name" value="SUBTILASE_SER"/>
    <property type="match status" value="1"/>
</dbReference>
<organism evidence="10 11">
    <name type="scientific">Microbacterium maritypicum</name>
    <name type="common">Microbacterium liquefaciens</name>
    <dbReference type="NCBI Taxonomy" id="33918"/>
    <lineage>
        <taxon>Bacteria</taxon>
        <taxon>Bacillati</taxon>
        <taxon>Actinomycetota</taxon>
        <taxon>Actinomycetes</taxon>
        <taxon>Micrococcales</taxon>
        <taxon>Microbacteriaceae</taxon>
        <taxon>Microbacterium</taxon>
    </lineage>
</organism>
<keyword evidence="8" id="KW-0732">Signal</keyword>
<evidence type="ECO:0000256" key="2">
    <source>
        <dbReference type="ARBA" id="ARBA00022670"/>
    </source>
</evidence>
<feature type="active site" description="Charge relay system" evidence="5">
    <location>
        <position position="63"/>
    </location>
</feature>
<reference evidence="10" key="1">
    <citation type="submission" date="2023-02" db="EMBL/GenBank/DDBJ databases">
        <title>Genome sequence of Microbacterium liquefaciens B1075.</title>
        <authorList>
            <person name="Cao J."/>
            <person name="Li X."/>
        </authorList>
    </citation>
    <scope>NUCLEOTIDE SEQUENCE</scope>
    <source>
        <strain evidence="10">B1075</strain>
    </source>
</reference>
<evidence type="ECO:0000313" key="10">
    <source>
        <dbReference type="EMBL" id="WEF21630.1"/>
    </source>
</evidence>
<dbReference type="Pfam" id="PF00082">
    <property type="entry name" value="Peptidase_S8"/>
    <property type="match status" value="1"/>
</dbReference>
<proteinExistence type="inferred from homology"/>
<dbReference type="PROSITE" id="PS51892">
    <property type="entry name" value="SUBTILASE"/>
    <property type="match status" value="1"/>
</dbReference>
<keyword evidence="4 5" id="KW-0720">Serine protease</keyword>
<keyword evidence="2 5" id="KW-0645">Protease</keyword>
<feature type="transmembrane region" description="Helical" evidence="7">
    <location>
        <begin position="408"/>
        <end position="430"/>
    </location>
</feature>
<gene>
    <name evidence="10" type="ORF">PWF71_02850</name>
</gene>
<dbReference type="Proteomes" id="UP001214756">
    <property type="component" value="Chromosome"/>
</dbReference>
<dbReference type="InterPro" id="IPR050131">
    <property type="entry name" value="Peptidase_S8_subtilisin-like"/>
</dbReference>
<keyword evidence="7" id="KW-0472">Membrane</keyword>
<dbReference type="EMBL" id="CP118606">
    <property type="protein sequence ID" value="WEF21630.1"/>
    <property type="molecule type" value="Genomic_DNA"/>
</dbReference>
<dbReference type="InterPro" id="IPR036852">
    <property type="entry name" value="Peptidase_S8/S53_dom_sf"/>
</dbReference>
<keyword evidence="3 5" id="KW-0378">Hydrolase</keyword>
<dbReference type="PANTHER" id="PTHR43806">
    <property type="entry name" value="PEPTIDASE S8"/>
    <property type="match status" value="1"/>
</dbReference>
<evidence type="ECO:0000259" key="9">
    <source>
        <dbReference type="Pfam" id="PF00082"/>
    </source>
</evidence>
<feature type="domain" description="Peptidase S8/S53" evidence="9">
    <location>
        <begin position="54"/>
        <end position="337"/>
    </location>
</feature>
<keyword evidence="7" id="KW-0812">Transmembrane</keyword>
<feature type="compositionally biased region" description="Low complexity" evidence="6">
    <location>
        <begin position="385"/>
        <end position="400"/>
    </location>
</feature>
<dbReference type="SUPFAM" id="SSF52743">
    <property type="entry name" value="Subtilisin-like"/>
    <property type="match status" value="1"/>
</dbReference>
<dbReference type="GeneID" id="87014392"/>
<evidence type="ECO:0000256" key="5">
    <source>
        <dbReference type="PROSITE-ProRule" id="PRU01240"/>
    </source>
</evidence>
<evidence type="ECO:0000256" key="7">
    <source>
        <dbReference type="SAM" id="Phobius"/>
    </source>
</evidence>
<dbReference type="GO" id="GO:0004252">
    <property type="term" value="F:serine-type endopeptidase activity"/>
    <property type="evidence" value="ECO:0007669"/>
    <property type="project" value="UniProtKB-UniRule"/>
</dbReference>
<comment type="similarity">
    <text evidence="1 5">Belongs to the peptidase S8 family.</text>
</comment>
<dbReference type="RefSeq" id="WP_017831423.1">
    <property type="nucleotide sequence ID" value="NZ_CBDRLE010000002.1"/>
</dbReference>
<evidence type="ECO:0000256" key="1">
    <source>
        <dbReference type="ARBA" id="ARBA00011073"/>
    </source>
</evidence>
<feature type="region of interest" description="Disordered" evidence="6">
    <location>
        <begin position="381"/>
        <end position="400"/>
    </location>
</feature>
<name>A0AAJ5VCA5_MICMQ</name>
<accession>A0AAJ5VCA5</accession>
<dbReference type="PANTHER" id="PTHR43806:SF11">
    <property type="entry name" value="CEREVISIN-RELATED"/>
    <property type="match status" value="1"/>
</dbReference>
<sequence length="447" mass="45245">MRRAHRGFAALAGVAGLAVAVMVPSAAVAGAAESGLWWFDRGNIQAAHDAGFDGSGVKVAVIDSQINPDVIGLRGADVTVREPSYCFDASGSPYPTVSTDYVAASHATNVVSMIVGTGEAPSGGAPVKGVAPGVELLFYNSGGVLDGVVDDEGVDEECLQEDGTTIGEDGRFGLDRAISDAVADGADIISISSGGLTDVAKGVAEAYANDVVVVAGMPNEDGIALWPAALNGVVAVQAFGEDGKIQNGENGKPNVSDEVIIAAPGLDLLLQGTSDSWDAQELGSGTSFATPIVAGMLAVVKQKYPEATAGQLIQSLIHNTGTKGEHEPTWDDAAGYGAASLTGMLAVDPSKYPDVNPIFDADDPNASPSQWMVDEAKAALGEGDSTASPTTEPGAAEPPTGASAMAPWLIGGGVVLVLLVIGGIILAIVLTRSSRRKTTEQGGNHGR</sequence>
<dbReference type="InterPro" id="IPR023828">
    <property type="entry name" value="Peptidase_S8_Ser-AS"/>
</dbReference>
<keyword evidence="7" id="KW-1133">Transmembrane helix</keyword>
<evidence type="ECO:0000256" key="8">
    <source>
        <dbReference type="SAM" id="SignalP"/>
    </source>
</evidence>
<dbReference type="PRINTS" id="PR00723">
    <property type="entry name" value="SUBTILISIN"/>
</dbReference>
<evidence type="ECO:0000256" key="3">
    <source>
        <dbReference type="ARBA" id="ARBA00022801"/>
    </source>
</evidence>
<dbReference type="Gene3D" id="3.40.50.200">
    <property type="entry name" value="Peptidase S8/S53 domain"/>
    <property type="match status" value="1"/>
</dbReference>
<protein>
    <submittedName>
        <fullName evidence="10">S8/S53 family peptidase</fullName>
    </submittedName>
</protein>
<dbReference type="CDD" id="cd00306">
    <property type="entry name" value="Peptidases_S8_S53"/>
    <property type="match status" value="1"/>
</dbReference>
<evidence type="ECO:0000313" key="11">
    <source>
        <dbReference type="Proteomes" id="UP001214756"/>
    </source>
</evidence>
<feature type="chain" id="PRO_5044472439" evidence="8">
    <location>
        <begin position="32"/>
        <end position="447"/>
    </location>
</feature>
<dbReference type="InterPro" id="IPR015500">
    <property type="entry name" value="Peptidase_S8_subtilisin-rel"/>
</dbReference>
<evidence type="ECO:0000256" key="4">
    <source>
        <dbReference type="ARBA" id="ARBA00022825"/>
    </source>
</evidence>
<dbReference type="AlphaFoldDB" id="A0AAJ5VCA5"/>
<evidence type="ECO:0000256" key="6">
    <source>
        <dbReference type="SAM" id="MobiDB-lite"/>
    </source>
</evidence>
<dbReference type="InterPro" id="IPR000209">
    <property type="entry name" value="Peptidase_S8/S53_dom"/>
</dbReference>
<dbReference type="GO" id="GO:0006508">
    <property type="term" value="P:proteolysis"/>
    <property type="evidence" value="ECO:0007669"/>
    <property type="project" value="UniProtKB-KW"/>
</dbReference>
<feature type="signal peptide" evidence="8">
    <location>
        <begin position="1"/>
        <end position="31"/>
    </location>
</feature>